<comment type="caution">
    <text evidence="1">The sequence shown here is derived from an EMBL/GenBank/DDBJ whole genome shotgun (WGS) entry which is preliminary data.</text>
</comment>
<gene>
    <name evidence="1" type="ORF">EHYA_07606</name>
</gene>
<accession>A0A401YZ23</accession>
<dbReference type="Proteomes" id="UP000286931">
    <property type="component" value="Unassembled WGS sequence"/>
</dbReference>
<sequence length="95" mass="11186">MSKWRDANGEHSPVYRLVRRLKVGDVLTEGSQRRVIVSLYRWSMAFTLHSNGLPIQHMDIRFRDGSSTRMECHEEVLTLNRWDSKRYVASLDAKH</sequence>
<proteinExistence type="predicted"/>
<reference evidence="1 2" key="1">
    <citation type="submission" date="2018-12" db="EMBL/GenBank/DDBJ databases">
        <title>Draft genome sequence of Embleya hyalina NBRC 13850T.</title>
        <authorList>
            <person name="Komaki H."/>
            <person name="Hosoyama A."/>
            <person name="Kimura A."/>
            <person name="Ichikawa N."/>
            <person name="Tamura T."/>
        </authorList>
    </citation>
    <scope>NUCLEOTIDE SEQUENCE [LARGE SCALE GENOMIC DNA]</scope>
    <source>
        <strain evidence="1 2">NBRC 13850</strain>
    </source>
</reference>
<dbReference type="EMBL" id="BIFH01000035">
    <property type="protein sequence ID" value="GCD99884.1"/>
    <property type="molecule type" value="Genomic_DNA"/>
</dbReference>
<organism evidence="1 2">
    <name type="scientific">Embleya hyalina</name>
    <dbReference type="NCBI Taxonomy" id="516124"/>
    <lineage>
        <taxon>Bacteria</taxon>
        <taxon>Bacillati</taxon>
        <taxon>Actinomycetota</taxon>
        <taxon>Actinomycetes</taxon>
        <taxon>Kitasatosporales</taxon>
        <taxon>Streptomycetaceae</taxon>
        <taxon>Embleya</taxon>
    </lineage>
</organism>
<name>A0A401YZ23_9ACTN</name>
<evidence type="ECO:0000313" key="1">
    <source>
        <dbReference type="EMBL" id="GCD99884.1"/>
    </source>
</evidence>
<evidence type="ECO:0000313" key="2">
    <source>
        <dbReference type="Proteomes" id="UP000286931"/>
    </source>
</evidence>
<dbReference type="AlphaFoldDB" id="A0A401YZ23"/>
<keyword evidence="2" id="KW-1185">Reference proteome</keyword>
<protein>
    <submittedName>
        <fullName evidence="1">Uncharacterized protein</fullName>
    </submittedName>
</protein>